<dbReference type="AlphaFoldDB" id="B0BVN7"/>
<proteinExistence type="predicted"/>
<dbReference type="InterPro" id="IPR044946">
    <property type="entry name" value="Restrct_endonuc_typeI_TRD_sf"/>
</dbReference>
<dbReference type="eggNOG" id="COG0732">
    <property type="taxonomic scope" value="Bacteria"/>
</dbReference>
<dbReference type="Proteomes" id="UP000000796">
    <property type="component" value="Chromosome"/>
</dbReference>
<dbReference type="KEGG" id="rrj:RrIowa_1581"/>
<dbReference type="SUPFAM" id="SSF116734">
    <property type="entry name" value="DNA methylase specificity domain"/>
    <property type="match status" value="1"/>
</dbReference>
<keyword evidence="2" id="KW-0238">DNA-binding</keyword>
<evidence type="ECO:0000256" key="1">
    <source>
        <dbReference type="ARBA" id="ARBA00022747"/>
    </source>
</evidence>
<name>B0BVN7_RICRO</name>
<dbReference type="GO" id="GO:0009307">
    <property type="term" value="P:DNA restriction-modification system"/>
    <property type="evidence" value="ECO:0007669"/>
    <property type="project" value="UniProtKB-KW"/>
</dbReference>
<reference evidence="3 4" key="2">
    <citation type="journal article" date="2015" name="Infect. Immun.">
        <title>Comparative genome sequencing of Rickettsia rickettsii strains that differ in virulence.</title>
        <authorList>
            <person name="Clark T.R."/>
            <person name="Noriea N.F."/>
            <person name="Bublitz D.C."/>
            <person name="Ellison D.W."/>
            <person name="Martens C."/>
            <person name="Lutter E.I."/>
            <person name="Hackstadt T."/>
        </authorList>
    </citation>
    <scope>NUCLEOTIDE SEQUENCE [LARGE SCALE GENOMIC DNA]</scope>
    <source>
        <strain evidence="3 4">Iowa</strain>
    </source>
</reference>
<evidence type="ECO:0000256" key="2">
    <source>
        <dbReference type="ARBA" id="ARBA00023125"/>
    </source>
</evidence>
<dbReference type="EMBL" id="CP000766">
    <property type="protein sequence ID" value="ABY73297.1"/>
    <property type="molecule type" value="Genomic_DNA"/>
</dbReference>
<sequence length="64" mass="7336">MVKNNDILMCKDGALTGKVCFVYDKILPQIGVMVNEHVYIFRGKPNIIHQSYLFYCLNIAIKSN</sequence>
<evidence type="ECO:0000313" key="4">
    <source>
        <dbReference type="Proteomes" id="UP000000796"/>
    </source>
</evidence>
<evidence type="ECO:0000313" key="3">
    <source>
        <dbReference type="EMBL" id="ABY73297.1"/>
    </source>
</evidence>
<protein>
    <recommendedName>
        <fullName evidence="5">Type I restriction modification DNA specificity domain-containing protein</fullName>
    </recommendedName>
</protein>
<accession>B0BVN7</accession>
<keyword evidence="4" id="KW-1185">Reference proteome</keyword>
<reference evidence="3 4" key="1">
    <citation type="journal article" date="2008" name="Infect. Immun.">
        <title>Genomic comparison of virulent Rickettsia rickettsii Sheila Smith and avirulent Rickettsia rickettsii Iowa.</title>
        <authorList>
            <person name="Ellison D.W."/>
            <person name="Clark T.R."/>
            <person name="Sturdevant D.E."/>
            <person name="Virtaneva K."/>
            <person name="Porcella S.F."/>
            <person name="Hackstadt T."/>
        </authorList>
    </citation>
    <scope>NUCLEOTIDE SEQUENCE [LARGE SCALE GENOMIC DNA]</scope>
    <source>
        <strain evidence="3 4">Iowa</strain>
    </source>
</reference>
<dbReference type="Gene3D" id="3.90.220.20">
    <property type="entry name" value="DNA methylase specificity domains"/>
    <property type="match status" value="1"/>
</dbReference>
<dbReference type="REBASE" id="302423">
    <property type="entry name" value="S.RriWORF8170P"/>
</dbReference>
<evidence type="ECO:0008006" key="5">
    <source>
        <dbReference type="Google" id="ProtNLM"/>
    </source>
</evidence>
<organism evidence="3 4">
    <name type="scientific">Rickettsia rickettsii (strain Iowa)</name>
    <dbReference type="NCBI Taxonomy" id="452659"/>
    <lineage>
        <taxon>Bacteria</taxon>
        <taxon>Pseudomonadati</taxon>
        <taxon>Pseudomonadota</taxon>
        <taxon>Alphaproteobacteria</taxon>
        <taxon>Rickettsiales</taxon>
        <taxon>Rickettsiaceae</taxon>
        <taxon>Rickettsieae</taxon>
        <taxon>Rickettsia</taxon>
        <taxon>spotted fever group</taxon>
    </lineage>
</organism>
<dbReference type="HOGENOM" id="CLU_211060_0_0_5"/>
<dbReference type="GO" id="GO:0003677">
    <property type="term" value="F:DNA binding"/>
    <property type="evidence" value="ECO:0007669"/>
    <property type="project" value="UniProtKB-KW"/>
</dbReference>
<gene>
    <name evidence="3" type="ordered locus">RrIowa_1581</name>
</gene>
<keyword evidence="1" id="KW-0680">Restriction system</keyword>